<gene>
    <name evidence="2" type="ORF">RQC66_41680</name>
</gene>
<protein>
    <submittedName>
        <fullName evidence="2">Helix-turn-helix transcriptional regulator</fullName>
    </submittedName>
</protein>
<name>A0ABU3M6X6_9ACTN</name>
<proteinExistence type="predicted"/>
<comment type="caution">
    <text evidence="2">The sequence shown here is derived from an EMBL/GenBank/DDBJ whole genome shotgun (WGS) entry which is preliminary data.</text>
</comment>
<organism evidence="2 3">
    <name type="scientific">Streptomyces justiciae</name>
    <dbReference type="NCBI Taxonomy" id="2780140"/>
    <lineage>
        <taxon>Bacteria</taxon>
        <taxon>Bacillati</taxon>
        <taxon>Actinomycetota</taxon>
        <taxon>Actinomycetes</taxon>
        <taxon>Kitasatosporales</taxon>
        <taxon>Streptomycetaceae</taxon>
        <taxon>Streptomyces</taxon>
    </lineage>
</organism>
<dbReference type="EMBL" id="JAVTLL010000045">
    <property type="protein sequence ID" value="MDT7847254.1"/>
    <property type="molecule type" value="Genomic_DNA"/>
</dbReference>
<accession>A0ABU3M6X6</accession>
<evidence type="ECO:0000313" key="3">
    <source>
        <dbReference type="Proteomes" id="UP001257948"/>
    </source>
</evidence>
<feature type="domain" description="HTH cro/C1-type" evidence="1">
    <location>
        <begin position="31"/>
        <end position="74"/>
    </location>
</feature>
<dbReference type="SMART" id="SM00530">
    <property type="entry name" value="HTH_XRE"/>
    <property type="match status" value="1"/>
</dbReference>
<reference evidence="3" key="1">
    <citation type="submission" date="2023-07" db="EMBL/GenBank/DDBJ databases">
        <title>Draft genome sequence of the endophytic actinobacterium Streptomyces justiciae WPN32, a potential antibiotic producer.</title>
        <authorList>
            <person name="Yasawong M."/>
            <person name="Pana W."/>
            <person name="Ganta P."/>
            <person name="Santapan N."/>
            <person name="Songngamsuk T."/>
            <person name="Phatcharaharikarn M."/>
            <person name="Kerdtoob S."/>
            <person name="Nantapong N."/>
        </authorList>
    </citation>
    <scope>NUCLEOTIDE SEQUENCE [LARGE SCALE GENOMIC DNA]</scope>
    <source>
        <strain evidence="3">WPN32</strain>
    </source>
</reference>
<dbReference type="InterPro" id="IPR010982">
    <property type="entry name" value="Lambda_DNA-bd_dom_sf"/>
</dbReference>
<evidence type="ECO:0000259" key="1">
    <source>
        <dbReference type="PROSITE" id="PS50943"/>
    </source>
</evidence>
<dbReference type="InterPro" id="IPR001387">
    <property type="entry name" value="Cro/C1-type_HTH"/>
</dbReference>
<dbReference type="PROSITE" id="PS50943">
    <property type="entry name" value="HTH_CROC1"/>
    <property type="match status" value="1"/>
</dbReference>
<dbReference type="CDD" id="cd00093">
    <property type="entry name" value="HTH_XRE"/>
    <property type="match status" value="1"/>
</dbReference>
<dbReference type="SUPFAM" id="SSF47413">
    <property type="entry name" value="lambda repressor-like DNA-binding domains"/>
    <property type="match status" value="1"/>
</dbReference>
<evidence type="ECO:0000313" key="2">
    <source>
        <dbReference type="EMBL" id="MDT7847254.1"/>
    </source>
</evidence>
<dbReference type="RefSeq" id="WP_314207452.1">
    <property type="nucleotide sequence ID" value="NZ_JAVTLL010000045.1"/>
</dbReference>
<keyword evidence="3" id="KW-1185">Reference proteome</keyword>
<sequence>MTSPPRYRLLKPLLLRELMERTGTGAPISGRELAAAVDVPSSTIDALLNGVTKTQPADVAERIVRVIGVDLLILWAPTGRAVPAPAEDQPTVSPRTAVPA</sequence>
<dbReference type="Proteomes" id="UP001257948">
    <property type="component" value="Unassembled WGS sequence"/>
</dbReference>